<protein>
    <submittedName>
        <fullName evidence="2">Chromosome (Plasmid) partitioning protein ParA / Sporulation initiation inhibitor protein Soj</fullName>
    </submittedName>
</protein>
<proteinExistence type="predicted"/>
<name>A0A6J4VBK8_9BACT</name>
<accession>A0A6J4VBK8</accession>
<dbReference type="PANTHER" id="PTHR13696">
    <property type="entry name" value="P-LOOP CONTAINING NUCLEOSIDE TRIPHOSPHATE HYDROLASE"/>
    <property type="match status" value="1"/>
</dbReference>
<organism evidence="2">
    <name type="scientific">uncultured Thermomicrobiales bacterium</name>
    <dbReference type="NCBI Taxonomy" id="1645740"/>
    <lineage>
        <taxon>Bacteria</taxon>
        <taxon>Pseudomonadati</taxon>
        <taxon>Thermomicrobiota</taxon>
        <taxon>Thermomicrobia</taxon>
        <taxon>Thermomicrobiales</taxon>
        <taxon>environmental samples</taxon>
    </lineage>
</organism>
<dbReference type="EMBL" id="CADCWN010000178">
    <property type="protein sequence ID" value="CAA9574237.1"/>
    <property type="molecule type" value="Genomic_DNA"/>
</dbReference>
<evidence type="ECO:0000313" key="2">
    <source>
        <dbReference type="EMBL" id="CAA9574237.1"/>
    </source>
</evidence>
<reference evidence="2" key="1">
    <citation type="submission" date="2020-02" db="EMBL/GenBank/DDBJ databases">
        <authorList>
            <person name="Meier V. D."/>
        </authorList>
    </citation>
    <scope>NUCLEOTIDE SEQUENCE</scope>
    <source>
        <strain evidence="2">AVDCRST_MAG18</strain>
    </source>
</reference>
<dbReference type="InterPro" id="IPR050678">
    <property type="entry name" value="DNA_Partitioning_ATPase"/>
</dbReference>
<dbReference type="FunFam" id="3.40.50.300:FF:000285">
    <property type="entry name" value="Sporulation initiation inhibitor Soj"/>
    <property type="match status" value="1"/>
</dbReference>
<dbReference type="InterPro" id="IPR025669">
    <property type="entry name" value="AAA_dom"/>
</dbReference>
<dbReference type="CDD" id="cd02042">
    <property type="entry name" value="ParAB_family"/>
    <property type="match status" value="1"/>
</dbReference>
<dbReference type="InterPro" id="IPR027417">
    <property type="entry name" value="P-loop_NTPase"/>
</dbReference>
<sequence length="263" mass="28151">MKTIVIANAKGGVAKTTTALHLAVGFADRGLDTIAIDMDPQGTLSQQLGVQATGEPTVREVLVDGLSPRDAFVAVRPNLRLLPANILLADADLALSQLHASDLRLRRALQGTRADIVVIDVPPSIGKLTVNALVAADGFIAPIDSEIYAMMGLQLLFRTVETVREYFNPGLRFLGPLLTMAEGRTIVTRVVEEELRAQYPETFTTVIRKSQRTKEAAMSGQTLYDLAGATAGADYRALVREVLARLGDLGEATAAAAIAQECR</sequence>
<feature type="domain" description="AAA" evidence="1">
    <location>
        <begin position="1"/>
        <end position="172"/>
    </location>
</feature>
<dbReference type="Pfam" id="PF13614">
    <property type="entry name" value="AAA_31"/>
    <property type="match status" value="1"/>
</dbReference>
<gene>
    <name evidence="2" type="ORF">AVDCRST_MAG18-2349</name>
</gene>
<dbReference type="PANTHER" id="PTHR13696:SF99">
    <property type="entry name" value="COBYRINIC ACID AC-DIAMIDE SYNTHASE"/>
    <property type="match status" value="1"/>
</dbReference>
<dbReference type="SUPFAM" id="SSF52540">
    <property type="entry name" value="P-loop containing nucleoside triphosphate hydrolases"/>
    <property type="match status" value="1"/>
</dbReference>
<dbReference type="AlphaFoldDB" id="A0A6J4VBK8"/>
<evidence type="ECO:0000259" key="1">
    <source>
        <dbReference type="Pfam" id="PF13614"/>
    </source>
</evidence>
<dbReference type="Gene3D" id="3.40.50.300">
    <property type="entry name" value="P-loop containing nucleotide triphosphate hydrolases"/>
    <property type="match status" value="1"/>
</dbReference>